<dbReference type="PATRIC" id="fig|1618207.4.peg.1489"/>
<accession>A0A0D4BYH9</accession>
<evidence type="ECO:0000313" key="3">
    <source>
        <dbReference type="EMBL" id="AJT41379.1"/>
    </source>
</evidence>
<keyword evidence="4" id="KW-1185">Reference proteome</keyword>
<feature type="domain" description="DUF4097" evidence="2">
    <location>
        <begin position="37"/>
        <end position="256"/>
    </location>
</feature>
<dbReference type="STRING" id="1618207.UM93_07360"/>
<dbReference type="KEGG" id="ari:UM93_07360"/>
<name>A0A0D4BYH9_9MICC</name>
<evidence type="ECO:0000313" key="4">
    <source>
        <dbReference type="Proteomes" id="UP000061839"/>
    </source>
</evidence>
<dbReference type="OrthoDB" id="3232569at2"/>
<dbReference type="InterPro" id="IPR025164">
    <property type="entry name" value="Toastrack_DUF4097"/>
</dbReference>
<dbReference type="EMBL" id="CP011005">
    <property type="protein sequence ID" value="AJT41379.1"/>
    <property type="molecule type" value="Genomic_DNA"/>
</dbReference>
<feature type="compositionally biased region" description="Polar residues" evidence="1">
    <location>
        <begin position="225"/>
        <end position="238"/>
    </location>
</feature>
<organism evidence="3 4">
    <name type="scientific">Psychromicrobium lacuslunae</name>
    <dbReference type="NCBI Taxonomy" id="1618207"/>
    <lineage>
        <taxon>Bacteria</taxon>
        <taxon>Bacillati</taxon>
        <taxon>Actinomycetota</taxon>
        <taxon>Actinomycetes</taxon>
        <taxon>Micrococcales</taxon>
        <taxon>Micrococcaceae</taxon>
        <taxon>Psychromicrobium</taxon>
    </lineage>
</organism>
<reference evidence="3 4" key="1">
    <citation type="journal article" date="2015" name="Genome Announc.">
        <title>Complete Genome Sequencing of Protease-Producing Novel Arthrobacter sp. Strain IHBB 11108 Using PacBio Single-Molecule Real-Time Sequencing Technology.</title>
        <authorList>
            <person name="Kiran S."/>
            <person name="Swarnkar M.K."/>
            <person name="Pal M."/>
            <person name="Thakur R."/>
            <person name="Tewari R."/>
            <person name="Singh A.K."/>
            <person name="Gulati A."/>
        </authorList>
    </citation>
    <scope>NUCLEOTIDE SEQUENCE [LARGE SCALE GENOMIC DNA]</scope>
    <source>
        <strain evidence="3 4">IHBB 11108</strain>
    </source>
</reference>
<sequence length="263" mass="27685">MSHWEIDAPQTIEVDEVRELRASIVRGRLDVITHQEASTRIEVAEISGTPLEVTLENGTLRIRHRDEDEIGWLKRLTGMKNHHAIVSIAVPAGISVLANTVSGEGLVSGTSAETSLKTVSGSLMSDDTSGSLTVDTVSGEIIVRNHRGPLVAGTVSGEITASGELQTVKAKSVSGDLSFDLKGIPEELSSNGVSGELTVRVPSGLGVQLDAKSVSGNIILDDQRFSGTSPNVRVNSGPESPRMQVHSKSVSGNISIVREHGAA</sequence>
<dbReference type="Proteomes" id="UP000061839">
    <property type="component" value="Chromosome"/>
</dbReference>
<proteinExistence type="predicted"/>
<dbReference type="Pfam" id="PF13349">
    <property type="entry name" value="DUF4097"/>
    <property type="match status" value="1"/>
</dbReference>
<gene>
    <name evidence="3" type="ORF">UM93_07360</name>
</gene>
<dbReference type="AlphaFoldDB" id="A0A0D4BYH9"/>
<protein>
    <recommendedName>
        <fullName evidence="2">DUF4097 domain-containing protein</fullName>
    </recommendedName>
</protein>
<evidence type="ECO:0000256" key="1">
    <source>
        <dbReference type="SAM" id="MobiDB-lite"/>
    </source>
</evidence>
<dbReference type="HOGENOM" id="CLU_058219_0_0_11"/>
<feature type="region of interest" description="Disordered" evidence="1">
    <location>
        <begin position="225"/>
        <end position="249"/>
    </location>
</feature>
<evidence type="ECO:0000259" key="2">
    <source>
        <dbReference type="Pfam" id="PF13349"/>
    </source>
</evidence>